<evidence type="ECO:0000313" key="4">
    <source>
        <dbReference type="Proteomes" id="UP000636479"/>
    </source>
</evidence>
<dbReference type="PROSITE" id="PS51762">
    <property type="entry name" value="GH16_2"/>
    <property type="match status" value="1"/>
</dbReference>
<name>A0A8H6TE37_9AGAR</name>
<evidence type="ECO:0000256" key="1">
    <source>
        <dbReference type="ARBA" id="ARBA00006865"/>
    </source>
</evidence>
<dbReference type="GO" id="GO:0005975">
    <property type="term" value="P:carbohydrate metabolic process"/>
    <property type="evidence" value="ECO:0007669"/>
    <property type="project" value="InterPro"/>
</dbReference>
<accession>A0A8H6TE37</accession>
<comment type="similarity">
    <text evidence="1">Belongs to the glycosyl hydrolase 16 family.</text>
</comment>
<sequence>MSTHIHSLTLRTTWPAHSQDGSGAVYALAVPNEATGRWMLKFGHSVDHLRRLRQHRTNCKGQQFHLLLAYRVPVRIYFERVVHDFFDFQHHAWQGAVYCSFCAPLEPALEDPQSAAAPRILLSQPKRRKLAQCKRRFFTITPSPLPPSPTCRYCRSQKTPRLSVLLPASPSTFTKTLRNLIPRDCEEGVRGGVEQACGSFQLWPAIWMLPVDSKYGPWPASGEIDLVESRGNGLKYTNRGANYVQGSLNWGPIPVLNSVGKSYSWWTEKRKIFSSDFHTYTMEWTDKWIRISVDTRLHTLLDLQFKEPFFKRGDYPPTAIDTNGHPVPVTNPWVNGTNATLFDQDFYLIMNVAVGGTNGWFPDGQGDKPWLNHAGKPMSDFINNKQQWLPTWPENLEERALAVDYVRMWKHCGDP</sequence>
<dbReference type="Pfam" id="PF00722">
    <property type="entry name" value="Glyco_hydro_16"/>
    <property type="match status" value="1"/>
</dbReference>
<dbReference type="PANTHER" id="PTHR10963:SF55">
    <property type="entry name" value="GLYCOSIDE HYDROLASE FAMILY 16 PROTEIN"/>
    <property type="match status" value="1"/>
</dbReference>
<dbReference type="InterPro" id="IPR050546">
    <property type="entry name" value="Glycosyl_Hydrlase_16"/>
</dbReference>
<dbReference type="GO" id="GO:0004553">
    <property type="term" value="F:hydrolase activity, hydrolyzing O-glycosyl compounds"/>
    <property type="evidence" value="ECO:0007669"/>
    <property type="project" value="InterPro"/>
</dbReference>
<evidence type="ECO:0000259" key="2">
    <source>
        <dbReference type="PROSITE" id="PS51762"/>
    </source>
</evidence>
<proteinExistence type="inferred from homology"/>
<dbReference type="OrthoDB" id="4781at2759"/>
<comment type="caution">
    <text evidence="3">The sequence shown here is derived from an EMBL/GenBank/DDBJ whole genome shotgun (WGS) entry which is preliminary data.</text>
</comment>
<feature type="domain" description="GH16" evidence="2">
    <location>
        <begin position="91"/>
        <end position="414"/>
    </location>
</feature>
<dbReference type="GeneID" id="59340340"/>
<keyword evidence="4" id="KW-1185">Reference proteome</keyword>
<dbReference type="InterPro" id="IPR013320">
    <property type="entry name" value="ConA-like_dom_sf"/>
</dbReference>
<dbReference type="PANTHER" id="PTHR10963">
    <property type="entry name" value="GLYCOSYL HYDROLASE-RELATED"/>
    <property type="match status" value="1"/>
</dbReference>
<protein>
    <submittedName>
        <fullName evidence="3">Glucan 1,3-beta-glucosidase</fullName>
    </submittedName>
</protein>
<dbReference type="EMBL" id="JACAZF010000001">
    <property type="protein sequence ID" value="KAF7315711.1"/>
    <property type="molecule type" value="Genomic_DNA"/>
</dbReference>
<evidence type="ECO:0000313" key="3">
    <source>
        <dbReference type="EMBL" id="KAF7315711.1"/>
    </source>
</evidence>
<reference evidence="3" key="1">
    <citation type="submission" date="2020-05" db="EMBL/GenBank/DDBJ databases">
        <title>Mycena genomes resolve the evolution of fungal bioluminescence.</title>
        <authorList>
            <person name="Tsai I.J."/>
        </authorList>
    </citation>
    <scope>NUCLEOTIDE SEQUENCE</scope>
    <source>
        <strain evidence="3">171206Taipei</strain>
    </source>
</reference>
<dbReference type="Gene3D" id="2.60.120.200">
    <property type="match status" value="1"/>
</dbReference>
<dbReference type="SUPFAM" id="SSF49899">
    <property type="entry name" value="Concanavalin A-like lectins/glucanases"/>
    <property type="match status" value="1"/>
</dbReference>
<dbReference type="AlphaFoldDB" id="A0A8H6TE37"/>
<dbReference type="InterPro" id="IPR000757">
    <property type="entry name" value="Beta-glucanase-like"/>
</dbReference>
<gene>
    <name evidence="3" type="ORF">MIND_00086700</name>
</gene>
<organism evidence="3 4">
    <name type="scientific">Mycena indigotica</name>
    <dbReference type="NCBI Taxonomy" id="2126181"/>
    <lineage>
        <taxon>Eukaryota</taxon>
        <taxon>Fungi</taxon>
        <taxon>Dikarya</taxon>
        <taxon>Basidiomycota</taxon>
        <taxon>Agaricomycotina</taxon>
        <taxon>Agaricomycetes</taxon>
        <taxon>Agaricomycetidae</taxon>
        <taxon>Agaricales</taxon>
        <taxon>Marasmiineae</taxon>
        <taxon>Mycenaceae</taxon>
        <taxon>Mycena</taxon>
    </lineage>
</organism>
<dbReference type="Proteomes" id="UP000636479">
    <property type="component" value="Unassembled WGS sequence"/>
</dbReference>
<dbReference type="RefSeq" id="XP_037225734.1">
    <property type="nucleotide sequence ID" value="XM_037357824.1"/>
</dbReference>